<name>A0A8J1T4M9_OWEFU</name>
<keyword evidence="8" id="KW-0539">Nucleus</keyword>
<protein>
    <recommendedName>
        <fullName evidence="13">Pseudouridylate synthase 7 homolog</fullName>
    </recommendedName>
</protein>
<comment type="similarity">
    <text evidence="2">Belongs to the pseudouridine synthase TruD family.</text>
</comment>
<evidence type="ECO:0000256" key="1">
    <source>
        <dbReference type="ARBA" id="ARBA00004123"/>
    </source>
</evidence>
<keyword evidence="5" id="KW-0819">tRNA processing</keyword>
<keyword evidence="7" id="KW-0413">Isomerase</keyword>
<dbReference type="InterPro" id="IPR020103">
    <property type="entry name" value="PsdUridine_synth_cat_dom_sf"/>
</dbReference>
<dbReference type="CDD" id="cd02576">
    <property type="entry name" value="PseudoU_synth_ScPUS7"/>
    <property type="match status" value="1"/>
</dbReference>
<evidence type="ECO:0000259" key="15">
    <source>
        <dbReference type="PROSITE" id="PS50984"/>
    </source>
</evidence>
<dbReference type="PANTHER" id="PTHR13326">
    <property type="entry name" value="TRNA PSEUDOURIDINE SYNTHASE D"/>
    <property type="match status" value="1"/>
</dbReference>
<evidence type="ECO:0000256" key="4">
    <source>
        <dbReference type="ARBA" id="ARBA00022664"/>
    </source>
</evidence>
<dbReference type="EMBL" id="CAIIXF020000005">
    <property type="protein sequence ID" value="CAH1784910.1"/>
    <property type="molecule type" value="Genomic_DNA"/>
</dbReference>
<dbReference type="PIRSF" id="PIRSF037016">
    <property type="entry name" value="Pseudouridin_synth_euk_prd"/>
    <property type="match status" value="1"/>
</dbReference>
<evidence type="ECO:0000256" key="2">
    <source>
        <dbReference type="ARBA" id="ARBA00007953"/>
    </source>
</evidence>
<keyword evidence="17" id="KW-1185">Reference proteome</keyword>
<dbReference type="Gene3D" id="3.30.2350.20">
    <property type="entry name" value="TruD, catalytic domain"/>
    <property type="match status" value="2"/>
</dbReference>
<comment type="function">
    <text evidence="11">Pseudouridylate synthase that catalyzes pseudouridylation of RNAs. Acts as a regulator of protein synthesis in embryonic stem cells by mediating pseudouridylation of RNA fragments derived from tRNAs (tRFs): pseudouridylated tRFs inhibit translation by targeting the translation initiation complex. Also catalyzes pseudouridylation of mRNAs: mediates pseudouridylation of mRNAs with the consensus sequence 5'-UGUAG-3'. Acts as a regulator of pre-mRNA splicing by mediating pseudouridylation of pre-mRNAs at locations associated with alternatively spliced regions. Pseudouridylation of pre-mRNAs near splice sites directly regulates mRNA splicing and mRNA 3'-end processing. In addition to mRNAs and tRNAs, binds other types of RNAs, such as snRNAs, Y RNAs and vault RNAs, suggesting that it can catalyze pseudouridylation of many RNA types.</text>
</comment>
<evidence type="ECO:0000256" key="3">
    <source>
        <dbReference type="ARBA" id="ARBA00022553"/>
    </source>
</evidence>
<organism evidence="16 17">
    <name type="scientific">Owenia fusiformis</name>
    <name type="common">Polychaete worm</name>
    <dbReference type="NCBI Taxonomy" id="6347"/>
    <lineage>
        <taxon>Eukaryota</taxon>
        <taxon>Metazoa</taxon>
        <taxon>Spiralia</taxon>
        <taxon>Lophotrochozoa</taxon>
        <taxon>Annelida</taxon>
        <taxon>Polychaeta</taxon>
        <taxon>Sedentaria</taxon>
        <taxon>Canalipalpata</taxon>
        <taxon>Sabellida</taxon>
        <taxon>Oweniida</taxon>
        <taxon>Oweniidae</taxon>
        <taxon>Owenia</taxon>
    </lineage>
</organism>
<reference evidence="16" key="1">
    <citation type="submission" date="2022-03" db="EMBL/GenBank/DDBJ databases">
        <authorList>
            <person name="Martin C."/>
        </authorList>
    </citation>
    <scope>NUCLEOTIDE SEQUENCE</scope>
</reference>
<comment type="catalytic activity">
    <reaction evidence="9">
        <text>a uridine in tRNA = a pseudouridine in tRNA</text>
        <dbReference type="Rhea" id="RHEA:54572"/>
        <dbReference type="Rhea" id="RHEA-COMP:13339"/>
        <dbReference type="Rhea" id="RHEA-COMP:13934"/>
        <dbReference type="ChEBI" id="CHEBI:65314"/>
        <dbReference type="ChEBI" id="CHEBI:65315"/>
    </reaction>
</comment>
<dbReference type="InterPro" id="IPR011760">
    <property type="entry name" value="PsdUridine_synth_TruD_insert"/>
</dbReference>
<evidence type="ECO:0000313" key="17">
    <source>
        <dbReference type="Proteomes" id="UP000749559"/>
    </source>
</evidence>
<evidence type="ECO:0000256" key="13">
    <source>
        <dbReference type="ARBA" id="ARBA00070906"/>
    </source>
</evidence>
<evidence type="ECO:0000256" key="9">
    <source>
        <dbReference type="ARBA" id="ARBA00036943"/>
    </source>
</evidence>
<accession>A0A8J1T4M9</accession>
<keyword evidence="6" id="KW-0508">mRNA splicing</keyword>
<dbReference type="Proteomes" id="UP000749559">
    <property type="component" value="Unassembled WGS sequence"/>
</dbReference>
<comment type="subcellular location">
    <subcellularLocation>
        <location evidence="1">Nucleus</location>
    </subcellularLocation>
</comment>
<evidence type="ECO:0000256" key="6">
    <source>
        <dbReference type="ARBA" id="ARBA00023187"/>
    </source>
</evidence>
<dbReference type="PROSITE" id="PS50984">
    <property type="entry name" value="TRUD"/>
    <property type="match status" value="1"/>
</dbReference>
<evidence type="ECO:0000313" key="16">
    <source>
        <dbReference type="EMBL" id="CAH1784910.1"/>
    </source>
</evidence>
<dbReference type="SUPFAM" id="SSF55120">
    <property type="entry name" value="Pseudouridine synthase"/>
    <property type="match status" value="1"/>
</dbReference>
<dbReference type="Pfam" id="PF01142">
    <property type="entry name" value="TruD"/>
    <property type="match status" value="1"/>
</dbReference>
<dbReference type="GO" id="GO:0003723">
    <property type="term" value="F:RNA binding"/>
    <property type="evidence" value="ECO:0007669"/>
    <property type="project" value="InterPro"/>
</dbReference>
<dbReference type="AlphaFoldDB" id="A0A8J1T4M9"/>
<comment type="caution">
    <text evidence="16">The sequence shown here is derived from an EMBL/GenBank/DDBJ whole genome shotgun (WGS) entry which is preliminary data.</text>
</comment>
<dbReference type="InterPro" id="IPR042214">
    <property type="entry name" value="TruD_catalytic"/>
</dbReference>
<dbReference type="GO" id="GO:0009982">
    <property type="term" value="F:pseudouridine synthase activity"/>
    <property type="evidence" value="ECO:0007669"/>
    <property type="project" value="InterPro"/>
</dbReference>
<evidence type="ECO:0000256" key="7">
    <source>
        <dbReference type="ARBA" id="ARBA00023235"/>
    </source>
</evidence>
<evidence type="ECO:0000256" key="12">
    <source>
        <dbReference type="ARBA" id="ARBA00063455"/>
    </source>
</evidence>
<dbReference type="InterPro" id="IPR001656">
    <property type="entry name" value="PsdUridine_synth_TruD"/>
</dbReference>
<evidence type="ECO:0000256" key="11">
    <source>
        <dbReference type="ARBA" id="ARBA00053535"/>
    </source>
</evidence>
<dbReference type="OrthoDB" id="447290at2759"/>
<keyword evidence="3" id="KW-0597">Phosphoprotein</keyword>
<sequence length="633" mass="70807">MSTQGDEAAAGPPAKRIKCEDSITSTPDEQLDVKNVPSTDPNEAKIKDSSSSQCLKEGDVGITEYISQHEGFNGVIKQRFSDFIVNEIDADGDTVRLTDITDPKLKEEEANEDKDQVADSADEVKAGVLEQADIEKLQQLVNDKDKTSVVNIKVPEDKQQRTLIHQSIRQVNSRLSSSTVELNGERVIQAKLGGDKRNEGGRFGPKWPKNRLPYCKCVMYKENKDTIEAVNLISKYLRVKPGTFAYAGTKDKRAKTSQHLTIYKVPAERLYALNKCLRGIVLGDFRYCKDQLKLGQLKGNHFVIVLRNMTGSDKQVNQGMSSLRDVGFINYYGMQRFGTTSVPTYFIGRALLQSKWDKAIDLILQPRSGDTEDMKECRDIWATSKDAAAALAKISSKHCIEKHLLNGLKTKGSNKVMALACIARNTRLMYIHSYQSYIWNTLVSRRIREHGLLPLVGDLVLRQDTIADQENTEEGQESEIPKRLTPELVTGETLSSYSITDVVMPLPGFDIIYPSNEVGQWYKELLAVDGFDISSFKHKVRDYSLPGSYRRLLVKPTDVLWETYEYDDVTIPLANSDLDKLNGAADHVSVQGGKYKALKVEFTLPSSTYATMAIREILKSDTSAAHQATLNIS</sequence>
<proteinExistence type="inferred from homology"/>
<dbReference type="GO" id="GO:0005634">
    <property type="term" value="C:nucleus"/>
    <property type="evidence" value="ECO:0007669"/>
    <property type="project" value="UniProtKB-SubCell"/>
</dbReference>
<evidence type="ECO:0000256" key="8">
    <source>
        <dbReference type="ARBA" id="ARBA00023242"/>
    </source>
</evidence>
<feature type="domain" description="TRUD" evidence="15">
    <location>
        <begin position="327"/>
        <end position="555"/>
    </location>
</feature>
<comment type="catalytic activity">
    <reaction evidence="10">
        <text>uridine(13) in tRNA = pseudouridine(13) in tRNA</text>
        <dbReference type="Rhea" id="RHEA:42540"/>
        <dbReference type="Rhea" id="RHEA-COMP:10105"/>
        <dbReference type="Rhea" id="RHEA-COMP:10106"/>
        <dbReference type="ChEBI" id="CHEBI:65314"/>
        <dbReference type="ChEBI" id="CHEBI:65315"/>
    </reaction>
</comment>
<evidence type="ECO:0000256" key="10">
    <source>
        <dbReference type="ARBA" id="ARBA00052210"/>
    </source>
</evidence>
<dbReference type="GO" id="GO:0008380">
    <property type="term" value="P:RNA splicing"/>
    <property type="evidence" value="ECO:0007669"/>
    <property type="project" value="UniProtKB-KW"/>
</dbReference>
<gene>
    <name evidence="16" type="ORF">OFUS_LOCUS11032</name>
</gene>
<dbReference type="GO" id="GO:0006397">
    <property type="term" value="P:mRNA processing"/>
    <property type="evidence" value="ECO:0007669"/>
    <property type="project" value="UniProtKB-KW"/>
</dbReference>
<dbReference type="NCBIfam" id="TIGR00094">
    <property type="entry name" value="tRNA_TruD_broad"/>
    <property type="match status" value="1"/>
</dbReference>
<dbReference type="FunFam" id="3.30.2350.20:FF:000002">
    <property type="entry name" value="Pseudouridylate synthase 7 homolog"/>
    <property type="match status" value="1"/>
</dbReference>
<dbReference type="GO" id="GO:0001522">
    <property type="term" value="P:pseudouridine synthesis"/>
    <property type="evidence" value="ECO:0007669"/>
    <property type="project" value="InterPro"/>
</dbReference>
<evidence type="ECO:0000256" key="14">
    <source>
        <dbReference type="SAM" id="MobiDB-lite"/>
    </source>
</evidence>
<evidence type="ECO:0000256" key="5">
    <source>
        <dbReference type="ARBA" id="ARBA00022694"/>
    </source>
</evidence>
<feature type="region of interest" description="Disordered" evidence="14">
    <location>
        <begin position="1"/>
        <end position="53"/>
    </location>
</feature>
<comment type="subunit">
    <text evidence="12">Interacts with SIRT1.</text>
</comment>
<dbReference type="GO" id="GO:0008033">
    <property type="term" value="P:tRNA processing"/>
    <property type="evidence" value="ECO:0007669"/>
    <property type="project" value="UniProtKB-KW"/>
</dbReference>
<keyword evidence="4" id="KW-0507">mRNA processing</keyword>
<dbReference type="FunFam" id="3.30.2350.20:FF:000003">
    <property type="entry name" value="Pseudouridylate synthase 7 homolog"/>
    <property type="match status" value="1"/>
</dbReference>
<dbReference type="PANTHER" id="PTHR13326:SF31">
    <property type="entry name" value="PSEUDOURIDYLATE SYNTHASE 7 HOMOLOG"/>
    <property type="match status" value="1"/>
</dbReference>